<reference evidence="2" key="1">
    <citation type="submission" date="2021-06" db="EMBL/GenBank/DDBJ databases">
        <authorList>
            <person name="Kallberg Y."/>
            <person name="Tangrot J."/>
            <person name="Rosling A."/>
        </authorList>
    </citation>
    <scope>NUCLEOTIDE SEQUENCE</scope>
    <source>
        <strain evidence="2">MT106</strain>
    </source>
</reference>
<evidence type="ECO:0000259" key="1">
    <source>
        <dbReference type="Pfam" id="PF05368"/>
    </source>
</evidence>
<dbReference type="Pfam" id="PF05368">
    <property type="entry name" value="NmrA"/>
    <property type="match status" value="1"/>
</dbReference>
<gene>
    <name evidence="2" type="ORF">AGERDE_LOCUS1689</name>
</gene>
<proteinExistence type="predicted"/>
<dbReference type="Gene3D" id="3.40.50.720">
    <property type="entry name" value="NAD(P)-binding Rossmann-like Domain"/>
    <property type="match status" value="1"/>
</dbReference>
<dbReference type="InterPro" id="IPR008030">
    <property type="entry name" value="NmrA-like"/>
</dbReference>
<protein>
    <submittedName>
        <fullName evidence="2">7328_t:CDS:1</fullName>
    </submittedName>
</protein>
<organism evidence="2 3">
    <name type="scientific">Ambispora gerdemannii</name>
    <dbReference type="NCBI Taxonomy" id="144530"/>
    <lineage>
        <taxon>Eukaryota</taxon>
        <taxon>Fungi</taxon>
        <taxon>Fungi incertae sedis</taxon>
        <taxon>Mucoromycota</taxon>
        <taxon>Glomeromycotina</taxon>
        <taxon>Glomeromycetes</taxon>
        <taxon>Archaeosporales</taxon>
        <taxon>Ambisporaceae</taxon>
        <taxon>Ambispora</taxon>
    </lineage>
</organism>
<dbReference type="EMBL" id="CAJVPL010000122">
    <property type="protein sequence ID" value="CAG8450330.1"/>
    <property type="molecule type" value="Genomic_DNA"/>
</dbReference>
<dbReference type="OrthoDB" id="10254221at2759"/>
<dbReference type="InterPro" id="IPR051604">
    <property type="entry name" value="Ergot_Alk_Oxidoreductase"/>
</dbReference>
<dbReference type="SUPFAM" id="SSF51735">
    <property type="entry name" value="NAD(P)-binding Rossmann-fold domains"/>
    <property type="match status" value="1"/>
</dbReference>
<dbReference type="PANTHER" id="PTHR43162">
    <property type="match status" value="1"/>
</dbReference>
<dbReference type="Proteomes" id="UP000789831">
    <property type="component" value="Unassembled WGS sequence"/>
</dbReference>
<comment type="caution">
    <text evidence="2">The sequence shown here is derived from an EMBL/GenBank/DDBJ whole genome shotgun (WGS) entry which is preliminary data.</text>
</comment>
<dbReference type="InterPro" id="IPR036291">
    <property type="entry name" value="NAD(P)-bd_dom_sf"/>
</dbReference>
<feature type="domain" description="NmrA-like" evidence="1">
    <location>
        <begin position="41"/>
        <end position="254"/>
    </location>
</feature>
<sequence length="348" mass="40401">MSSKVQDEKPKHVIAVSATDRWVGNSIGHGLLKRENNDNDKETEIIALTRDPRSSNVKKLEKEGAKIRETNYKKKESLEQAVQGVNTLVYVAEDDKNCVRFAEDLVKAAKSQQVSNVILFSFIGADEELTETHRSAHNIEKVWEKEFQSCKIIRVNWAHQYFLDFAKNIQEEGVLKMTLDTESERLAPIDVQDIICVIEDLAKKQENRETEQKNIYNLTGSKAFTPKDLVIMINEVIKTGKVEYRQVCHEKLAQYLKMFGRDGTDSREEYDPRRFLPYDSFEIEKILDLLSYAKNGRDAGKSFDDFKEITGKEPKPIDYFFKENADEFTPKTKNFFRGRRSQRFFSRL</sequence>
<name>A0A9N8VJ75_9GLOM</name>
<accession>A0A9N8VJ75</accession>
<evidence type="ECO:0000313" key="2">
    <source>
        <dbReference type="EMBL" id="CAG8450330.1"/>
    </source>
</evidence>
<evidence type="ECO:0000313" key="3">
    <source>
        <dbReference type="Proteomes" id="UP000789831"/>
    </source>
</evidence>
<dbReference type="PANTHER" id="PTHR43162:SF1">
    <property type="entry name" value="PRESTALK A DIFFERENTIATION PROTEIN A"/>
    <property type="match status" value="1"/>
</dbReference>
<dbReference type="AlphaFoldDB" id="A0A9N8VJ75"/>
<keyword evidence="3" id="KW-1185">Reference proteome</keyword>